<reference evidence="1 2" key="1">
    <citation type="journal article" date="2013" name="Front. Microbiol.">
        <title>Comparative genomic analyses of the cyanobacterium, Lyngbya aestuarii BL J, a powerful hydrogen producer.</title>
        <authorList>
            <person name="Kothari A."/>
            <person name="Vaughn M."/>
            <person name="Garcia-Pichel F."/>
        </authorList>
    </citation>
    <scope>NUCLEOTIDE SEQUENCE [LARGE SCALE GENOMIC DNA]</scope>
    <source>
        <strain evidence="1 2">BL J</strain>
    </source>
</reference>
<dbReference type="Proteomes" id="UP000017127">
    <property type="component" value="Unassembled WGS sequence"/>
</dbReference>
<dbReference type="EMBL" id="AUZM01000014">
    <property type="protein sequence ID" value="ERT08087.1"/>
    <property type="molecule type" value="Genomic_DNA"/>
</dbReference>
<keyword evidence="2" id="KW-1185">Reference proteome</keyword>
<dbReference type="AlphaFoldDB" id="U7QLD2"/>
<accession>U7QLD2</accession>
<evidence type="ECO:0000313" key="1">
    <source>
        <dbReference type="EMBL" id="ERT08087.1"/>
    </source>
</evidence>
<name>U7QLD2_9CYAN</name>
<proteinExistence type="predicted"/>
<organism evidence="1 2">
    <name type="scientific">Lyngbya aestuarii BL J</name>
    <dbReference type="NCBI Taxonomy" id="1348334"/>
    <lineage>
        <taxon>Bacteria</taxon>
        <taxon>Bacillati</taxon>
        <taxon>Cyanobacteriota</taxon>
        <taxon>Cyanophyceae</taxon>
        <taxon>Oscillatoriophycideae</taxon>
        <taxon>Oscillatoriales</taxon>
        <taxon>Microcoleaceae</taxon>
        <taxon>Lyngbya</taxon>
    </lineage>
</organism>
<comment type="caution">
    <text evidence="1">The sequence shown here is derived from an EMBL/GenBank/DDBJ whole genome shotgun (WGS) entry which is preliminary data.</text>
</comment>
<gene>
    <name evidence="1" type="ORF">M595_1931</name>
</gene>
<evidence type="ECO:0000313" key="2">
    <source>
        <dbReference type="Proteomes" id="UP000017127"/>
    </source>
</evidence>
<sequence>MINIKRLIDLKQPHKVLVFFKKARDILFYVIDQSRSLQNCQFP</sequence>
<protein>
    <submittedName>
        <fullName evidence="1">Uncharacterized protein</fullName>
    </submittedName>
</protein>